<proteinExistence type="predicted"/>
<dbReference type="PANTHER" id="PTHR40254">
    <property type="entry name" value="BLR0577 PROTEIN"/>
    <property type="match status" value="1"/>
</dbReference>
<gene>
    <name evidence="2" type="ORF">ACFFRO_14745</name>
</gene>
<dbReference type="RefSeq" id="WP_247461731.1">
    <property type="nucleotide sequence ID" value="NZ_JBHMAR010000015.1"/>
</dbReference>
<evidence type="ECO:0000313" key="2">
    <source>
        <dbReference type="EMBL" id="MFB9736370.1"/>
    </source>
</evidence>
<accession>A0ABV5VEY6</accession>
<dbReference type="EMBL" id="JBHMAR010000015">
    <property type="protein sequence ID" value="MFB9736370.1"/>
    <property type="molecule type" value="Genomic_DNA"/>
</dbReference>
<dbReference type="Proteomes" id="UP001589703">
    <property type="component" value="Unassembled WGS sequence"/>
</dbReference>
<dbReference type="InterPro" id="IPR038732">
    <property type="entry name" value="HpyO/CreE_NAD-binding"/>
</dbReference>
<dbReference type="Pfam" id="PF13454">
    <property type="entry name" value="NAD_binding_9"/>
    <property type="match status" value="1"/>
</dbReference>
<keyword evidence="3" id="KW-1185">Reference proteome</keyword>
<dbReference type="PANTHER" id="PTHR40254:SF1">
    <property type="entry name" value="BLR0577 PROTEIN"/>
    <property type="match status" value="1"/>
</dbReference>
<dbReference type="InterPro" id="IPR052189">
    <property type="entry name" value="L-asp_N-monooxygenase_NS-form"/>
</dbReference>
<organism evidence="2 3">
    <name type="scientific">Streptomyces thermocoprophilus</name>
    <dbReference type="NCBI Taxonomy" id="78356"/>
    <lineage>
        <taxon>Bacteria</taxon>
        <taxon>Bacillati</taxon>
        <taxon>Actinomycetota</taxon>
        <taxon>Actinomycetes</taxon>
        <taxon>Kitasatosporales</taxon>
        <taxon>Streptomycetaceae</taxon>
        <taxon>Streptomyces</taxon>
    </lineage>
</organism>
<feature type="domain" description="FAD-dependent urate hydroxylase HpyO/Asp monooxygenase CreE-like FAD/NAD(P)-binding" evidence="1">
    <location>
        <begin position="18"/>
        <end position="203"/>
    </location>
</feature>
<sequence length="603" mass="65051">MATATGRGTPGHGVSYCVIGTGFSGTCALWHLVQRLTAPGRPHPAPDPAPSIVTVERGPVSGPGYPYDEDNVQLAHLCNNEAGSMGLHGTDFVDWLTENRQRLWRECPGHLLETHPGAGPDTWKPDPRAFYPRALFGRYLRERFQQAVERARAHGITVHTLTRHEALDGFTAPDGFRVLLRDLDTGRETTLTGLDRVLLATGHWQPAPTGRLTGHDGYLAAPYPPQAVRHSVRARARTRRTRPGADARPVVFVEGMGPSGIDAILTLCADGTFTHTPDGHIDTYRPHGTPPRVVAGSRSGFFPPVRGPLPPYEPQLLTEENLAAIRRAHHGRLRLAPVLELLDAELRRATDGAAGWEDVARPPYADAREKLAYDLRASATGDLVHAVVLKARRLRFYHRLAPDDKAAYDRLFDTHIIRTAVPMPAANAEKLLALMDAGVLTTVRLGYGTTRTEITDDGTFRVTAAPDDGPAVTVRADCVVRARGQDFRLERHPSPLVQNLLRRGEIVPHEEGGYTTGGIALDPGGGHRVLRRAGGALGPSPHLSSFGPVVRFWQNEKNYAGAFVEAARSVVDDWAGEAAAGPPAAVGPAAVDGAGLVGSETGR</sequence>
<reference evidence="2 3" key="1">
    <citation type="submission" date="2024-09" db="EMBL/GenBank/DDBJ databases">
        <authorList>
            <person name="Sun Q."/>
            <person name="Mori K."/>
        </authorList>
    </citation>
    <scope>NUCLEOTIDE SEQUENCE [LARGE SCALE GENOMIC DNA]</scope>
    <source>
        <strain evidence="2 3">JCM 10918</strain>
    </source>
</reference>
<comment type="caution">
    <text evidence="2">The sequence shown here is derived from an EMBL/GenBank/DDBJ whole genome shotgun (WGS) entry which is preliminary data.</text>
</comment>
<evidence type="ECO:0000313" key="3">
    <source>
        <dbReference type="Proteomes" id="UP001589703"/>
    </source>
</evidence>
<name>A0ABV5VEY6_9ACTN</name>
<dbReference type="Gene3D" id="3.50.50.60">
    <property type="entry name" value="FAD/NAD(P)-binding domain"/>
    <property type="match status" value="1"/>
</dbReference>
<dbReference type="SUPFAM" id="SSF51971">
    <property type="entry name" value="Nucleotide-binding domain"/>
    <property type="match status" value="1"/>
</dbReference>
<dbReference type="InterPro" id="IPR036188">
    <property type="entry name" value="FAD/NAD-bd_sf"/>
</dbReference>
<evidence type="ECO:0000259" key="1">
    <source>
        <dbReference type="Pfam" id="PF13454"/>
    </source>
</evidence>
<protein>
    <submittedName>
        <fullName evidence="2">FAD/NAD(P)-binding protein</fullName>
    </submittedName>
</protein>